<evidence type="ECO:0000256" key="10">
    <source>
        <dbReference type="ARBA" id="ARBA00023200"/>
    </source>
</evidence>
<evidence type="ECO:0000256" key="5">
    <source>
        <dbReference type="ARBA" id="ARBA00022553"/>
    </source>
</evidence>
<dbReference type="Pfam" id="PF04540">
    <property type="entry name" value="Herpes_UL51"/>
    <property type="match status" value="1"/>
</dbReference>
<protein>
    <submittedName>
        <fullName evidence="13">Tegument protein UL51</fullName>
    </submittedName>
</protein>
<keyword evidence="5" id="KW-0597">Phosphoprotein</keyword>
<sequence length="251" mass="25836">MLKWIAASLCGNGSAKPAEAYEPIRGGQSPATVLRLQSALAAVNALLPAALTIEDVISSADNTRRLVKAQTLARTYQACQHNIECLVRHQASSDNPSLNAVVATHLANARRLADTCLAALMHIYLSVGAVDATTDAMVDQAIRMTAENNIVMADVAVLEKTLGLAAAKQPPAPAAGAHARADPAAPAASTARAPADDREEEHGPASPLPPSGGSPEAVPATLQPARAPAKSSLKSKHPSKQRHGAAAVQIC</sequence>
<evidence type="ECO:0000256" key="2">
    <source>
        <dbReference type="ARBA" id="ARBA00004192"/>
    </source>
</evidence>
<dbReference type="GO" id="GO:0019033">
    <property type="term" value="C:viral tegument"/>
    <property type="evidence" value="ECO:0007669"/>
    <property type="project" value="UniProtKB-SubCell"/>
</dbReference>
<evidence type="ECO:0000256" key="4">
    <source>
        <dbReference type="ARBA" id="ARBA00006551"/>
    </source>
</evidence>
<keyword evidence="11" id="KW-0449">Lipoprotein</keyword>
<dbReference type="KEGG" id="vg:80540116"/>
<evidence type="ECO:0000256" key="1">
    <source>
        <dbReference type="ARBA" id="ARBA00004136"/>
    </source>
</evidence>
<evidence type="ECO:0000313" key="13">
    <source>
        <dbReference type="EMBL" id="QPI70118.1"/>
    </source>
</evidence>
<feature type="region of interest" description="Disordered" evidence="12">
    <location>
        <begin position="173"/>
        <end position="251"/>
    </location>
</feature>
<keyword evidence="8" id="KW-0946">Virion</keyword>
<dbReference type="Proteomes" id="UP001143705">
    <property type="component" value="Segment"/>
</dbReference>
<reference evidence="13" key="1">
    <citation type="journal article" date="2020" name="Emerg. Infect. Dis.">
        <title>Identification of a Novel alpha-herpesvirus Associated with Ulcerative Stomatitis in Donkeys.</title>
        <authorList>
            <person name="Martella V."/>
            <person name="Lanave G."/>
            <person name="Camero M."/>
            <person name="Larocca V."/>
            <person name="Lorusso E."/>
            <person name="Catella C."/>
            <person name="Capozza P."/>
            <person name="Tempesta M."/>
            <person name="Buonavoglia C."/>
        </authorList>
    </citation>
    <scope>NUCLEOTIDE SEQUENCE</scope>
    <source>
        <strain evidence="13">AsHV/Bari/2011/740</strain>
    </source>
</reference>
<dbReference type="GO" id="GO:0044177">
    <property type="term" value="C:host cell Golgi apparatus"/>
    <property type="evidence" value="ECO:0007669"/>
    <property type="project" value="UniProtKB-SubCell"/>
</dbReference>
<feature type="compositionally biased region" description="Low complexity" evidence="12">
    <location>
        <begin position="173"/>
        <end position="193"/>
    </location>
</feature>
<dbReference type="GeneID" id="80540116"/>
<keyword evidence="6" id="KW-0920">Virion tegument</keyword>
<keyword evidence="10" id="KW-1035">Host cytoplasm</keyword>
<keyword evidence="14" id="KW-1185">Reference proteome</keyword>
<comment type="subcellular location">
    <subcellularLocation>
        <location evidence="1">Host Golgi apparatus</location>
    </subcellularLocation>
    <subcellularLocation>
        <location evidence="2">Host cytoplasm</location>
    </subcellularLocation>
    <subcellularLocation>
        <location evidence="3">Virion tegument</location>
    </subcellularLocation>
</comment>
<comment type="similarity">
    <text evidence="4">Belongs to the herpesviridae UL51 family.</text>
</comment>
<dbReference type="RefSeq" id="YP_010801407.1">
    <property type="nucleotide sequence ID" value="NC_076964.1"/>
</dbReference>
<evidence type="ECO:0000256" key="6">
    <source>
        <dbReference type="ARBA" id="ARBA00022580"/>
    </source>
</evidence>
<dbReference type="EMBL" id="MT012704">
    <property type="protein sequence ID" value="QPI70118.1"/>
    <property type="molecule type" value="Genomic_DNA"/>
</dbReference>
<accession>A0A7S9VM94</accession>
<evidence type="ECO:0000256" key="9">
    <source>
        <dbReference type="ARBA" id="ARBA00023139"/>
    </source>
</evidence>
<name>A0A7S9VM94_9ALPH</name>
<evidence type="ECO:0000313" key="14">
    <source>
        <dbReference type="Proteomes" id="UP001143705"/>
    </source>
</evidence>
<feature type="compositionally biased region" description="Basic residues" evidence="12">
    <location>
        <begin position="233"/>
        <end position="243"/>
    </location>
</feature>
<dbReference type="InterPro" id="IPR007625">
    <property type="entry name" value="Herpes_UL51"/>
</dbReference>
<evidence type="ECO:0000256" key="8">
    <source>
        <dbReference type="ARBA" id="ARBA00022844"/>
    </source>
</evidence>
<organism evidence="13 14">
    <name type="scientific">Equid herpesvirus 6</name>
    <dbReference type="NCBI Taxonomy" id="173566"/>
    <lineage>
        <taxon>Viruses</taxon>
        <taxon>Duplodnaviria</taxon>
        <taxon>Heunggongvirae</taxon>
        <taxon>Peploviricota</taxon>
        <taxon>Herviviricetes</taxon>
        <taxon>Herpesvirales</taxon>
        <taxon>Orthoherpesviridae</taxon>
        <taxon>Alphaherpesvirinae</taxon>
        <taxon>Varicellovirus</taxon>
    </lineage>
</organism>
<evidence type="ECO:0000256" key="11">
    <source>
        <dbReference type="ARBA" id="ARBA00023288"/>
    </source>
</evidence>
<keyword evidence="7" id="KW-1040">Host Golgi apparatus</keyword>
<evidence type="ECO:0000256" key="7">
    <source>
        <dbReference type="ARBA" id="ARBA00022812"/>
    </source>
</evidence>
<proteinExistence type="inferred from homology"/>
<evidence type="ECO:0000256" key="12">
    <source>
        <dbReference type="SAM" id="MobiDB-lite"/>
    </source>
</evidence>
<evidence type="ECO:0000256" key="3">
    <source>
        <dbReference type="ARBA" id="ARBA00004535"/>
    </source>
</evidence>
<feature type="compositionally biased region" description="Basic and acidic residues" evidence="12">
    <location>
        <begin position="194"/>
        <end position="203"/>
    </location>
</feature>
<keyword evidence="9" id="KW-0564">Palmitate</keyword>